<name>A0A7C8ZJ46_OPUST</name>
<sequence>MTGWPATFVGQAGPLHTRLAPLPSLSWPTSKGSTRLRATLKILSTSFEPGSITTPKAHSGKPLFTIYWAKEFLTATVRLGLCREKPRLLSLPPGPSAKP</sequence>
<dbReference type="EMBL" id="GISG01139336">
    <property type="protein sequence ID" value="MBA4644671.1"/>
    <property type="molecule type" value="Transcribed_RNA"/>
</dbReference>
<organism evidence="1">
    <name type="scientific">Opuntia streptacantha</name>
    <name type="common">Prickly pear cactus</name>
    <name type="synonym">Opuntia cardona</name>
    <dbReference type="NCBI Taxonomy" id="393608"/>
    <lineage>
        <taxon>Eukaryota</taxon>
        <taxon>Viridiplantae</taxon>
        <taxon>Streptophyta</taxon>
        <taxon>Embryophyta</taxon>
        <taxon>Tracheophyta</taxon>
        <taxon>Spermatophyta</taxon>
        <taxon>Magnoliopsida</taxon>
        <taxon>eudicotyledons</taxon>
        <taxon>Gunneridae</taxon>
        <taxon>Pentapetalae</taxon>
        <taxon>Caryophyllales</taxon>
        <taxon>Cactineae</taxon>
        <taxon>Cactaceae</taxon>
        <taxon>Opuntioideae</taxon>
        <taxon>Opuntia</taxon>
    </lineage>
</organism>
<evidence type="ECO:0000313" key="1">
    <source>
        <dbReference type="EMBL" id="MBA4644672.1"/>
    </source>
</evidence>
<reference evidence="1" key="2">
    <citation type="submission" date="2020-07" db="EMBL/GenBank/DDBJ databases">
        <authorList>
            <person name="Vera ALvarez R."/>
            <person name="Arias-Moreno D.M."/>
            <person name="Jimenez-Jacinto V."/>
            <person name="Jimenez-Bremont J.F."/>
            <person name="Swaminathan K."/>
            <person name="Moose S.P."/>
            <person name="Guerrero-Gonzalez M.L."/>
            <person name="Marino-Ramirez L."/>
            <person name="Landsman D."/>
            <person name="Rodriguez-Kessler M."/>
            <person name="Delgado-Sanchez P."/>
        </authorList>
    </citation>
    <scope>NUCLEOTIDE SEQUENCE</scope>
    <source>
        <tissue evidence="1">Cladode</tissue>
    </source>
</reference>
<accession>A0A7C8ZJ46</accession>
<protein>
    <submittedName>
        <fullName evidence="1">Uncharacterized protein</fullName>
    </submittedName>
</protein>
<reference evidence="1" key="1">
    <citation type="journal article" date="2013" name="J. Plant Res.">
        <title>Effect of fungi and light on seed germination of three Opuntia species from semiarid lands of central Mexico.</title>
        <authorList>
            <person name="Delgado-Sanchez P."/>
            <person name="Jimenez-Bremont J.F."/>
            <person name="Guerrero-Gonzalez Mde L."/>
            <person name="Flores J."/>
        </authorList>
    </citation>
    <scope>NUCLEOTIDE SEQUENCE</scope>
    <source>
        <tissue evidence="1">Cladode</tissue>
    </source>
</reference>
<dbReference type="EMBL" id="GISG01139337">
    <property type="protein sequence ID" value="MBA4644672.1"/>
    <property type="molecule type" value="Transcribed_RNA"/>
</dbReference>
<dbReference type="AlphaFoldDB" id="A0A7C8ZJ46"/>
<proteinExistence type="predicted"/>